<feature type="transmembrane region" description="Helical" evidence="6">
    <location>
        <begin position="224"/>
        <end position="244"/>
    </location>
</feature>
<feature type="transmembrane region" description="Helical" evidence="6">
    <location>
        <begin position="20"/>
        <end position="46"/>
    </location>
</feature>
<protein>
    <submittedName>
        <fullName evidence="7">MFS transporter</fullName>
    </submittedName>
</protein>
<feature type="transmembrane region" description="Helical" evidence="6">
    <location>
        <begin position="167"/>
        <end position="192"/>
    </location>
</feature>
<feature type="transmembrane region" description="Helical" evidence="6">
    <location>
        <begin position="92"/>
        <end position="118"/>
    </location>
</feature>
<sequence>MGDGAAQATRTRNNKKDLRLAWAGSALSMTAFRTLGVSYPLIALALTGSPMAAGWVGFASTVPGLLLYIPAGALIDRFNPRQVMLWTEAARGIAAASVFVALLCGAASLPQLVVAAVAEGALWVLHSLAENALIPSLVGRDGLRRALARSEMSFHTAVLAGRPLGGFLLGIGQAIPSAVNTVLFFLSFGFLLRMDASDVRRDARPLVKVGDGLREVAQRPFLRTAMALTALTNLMVNALTMVFLASSAELSPLVVGMVLAGGGLGGVLGSLLVLRVTPPPFMLFAQVWIWAFALFVAAFGGHPAFFALATLLTGCSGALSNIGIRTFEAHEIGPDKIARVASVSRLTSRMAISVAAPLGALLVTCFGGDGATVVLFVTMVVIAIVVTAVPALRGGLMPGGERRAHP</sequence>
<dbReference type="RefSeq" id="WP_386159931.1">
    <property type="nucleotide sequence ID" value="NZ_JBHMBS010000012.1"/>
</dbReference>
<evidence type="ECO:0000313" key="7">
    <source>
        <dbReference type="EMBL" id="MFB9678771.1"/>
    </source>
</evidence>
<dbReference type="InterPro" id="IPR036259">
    <property type="entry name" value="MFS_trans_sf"/>
</dbReference>
<keyword evidence="5 6" id="KW-0472">Membrane</keyword>
<organism evidence="7 8">
    <name type="scientific">Streptosporangium vulgare</name>
    <dbReference type="NCBI Taxonomy" id="46190"/>
    <lineage>
        <taxon>Bacteria</taxon>
        <taxon>Bacillati</taxon>
        <taxon>Actinomycetota</taxon>
        <taxon>Actinomycetes</taxon>
        <taxon>Streptosporangiales</taxon>
        <taxon>Streptosporangiaceae</taxon>
        <taxon>Streptosporangium</taxon>
    </lineage>
</organism>
<dbReference type="CDD" id="cd06173">
    <property type="entry name" value="MFS_MefA_like"/>
    <property type="match status" value="1"/>
</dbReference>
<dbReference type="Proteomes" id="UP001589610">
    <property type="component" value="Unassembled WGS sequence"/>
</dbReference>
<comment type="subcellular location">
    <subcellularLocation>
        <location evidence="1">Cell membrane</location>
        <topology evidence="1">Multi-pass membrane protein</topology>
    </subcellularLocation>
</comment>
<reference evidence="7 8" key="1">
    <citation type="submission" date="2024-09" db="EMBL/GenBank/DDBJ databases">
        <authorList>
            <person name="Sun Q."/>
            <person name="Mori K."/>
        </authorList>
    </citation>
    <scope>NUCLEOTIDE SEQUENCE [LARGE SCALE GENOMIC DNA]</scope>
    <source>
        <strain evidence="7 8">JCM 3028</strain>
    </source>
</reference>
<dbReference type="Gene3D" id="1.20.1250.20">
    <property type="entry name" value="MFS general substrate transporter like domains"/>
    <property type="match status" value="1"/>
</dbReference>
<dbReference type="EMBL" id="JBHMBS010000012">
    <property type="protein sequence ID" value="MFB9678771.1"/>
    <property type="molecule type" value="Genomic_DNA"/>
</dbReference>
<keyword evidence="8" id="KW-1185">Reference proteome</keyword>
<evidence type="ECO:0000256" key="4">
    <source>
        <dbReference type="ARBA" id="ARBA00022989"/>
    </source>
</evidence>
<accession>A0ABV5TI09</accession>
<evidence type="ECO:0000313" key="8">
    <source>
        <dbReference type="Proteomes" id="UP001589610"/>
    </source>
</evidence>
<evidence type="ECO:0000256" key="2">
    <source>
        <dbReference type="ARBA" id="ARBA00022475"/>
    </source>
</evidence>
<evidence type="ECO:0000256" key="6">
    <source>
        <dbReference type="SAM" id="Phobius"/>
    </source>
</evidence>
<evidence type="ECO:0000256" key="1">
    <source>
        <dbReference type="ARBA" id="ARBA00004651"/>
    </source>
</evidence>
<feature type="transmembrane region" description="Helical" evidence="6">
    <location>
        <begin position="370"/>
        <end position="392"/>
    </location>
</feature>
<name>A0ABV5TI09_9ACTN</name>
<dbReference type="PANTHER" id="PTHR23513:SF18">
    <property type="entry name" value="INTEGRAL MEMBRANE PROTEIN"/>
    <property type="match status" value="1"/>
</dbReference>
<evidence type="ECO:0000256" key="3">
    <source>
        <dbReference type="ARBA" id="ARBA00022692"/>
    </source>
</evidence>
<dbReference type="Pfam" id="PF07690">
    <property type="entry name" value="MFS_1"/>
    <property type="match status" value="1"/>
</dbReference>
<feature type="transmembrane region" description="Helical" evidence="6">
    <location>
        <begin position="52"/>
        <end position="71"/>
    </location>
</feature>
<comment type="caution">
    <text evidence="7">The sequence shown here is derived from an EMBL/GenBank/DDBJ whole genome shotgun (WGS) entry which is preliminary data.</text>
</comment>
<keyword evidence="3 6" id="KW-0812">Transmembrane</keyword>
<proteinExistence type="predicted"/>
<keyword evidence="4 6" id="KW-1133">Transmembrane helix</keyword>
<evidence type="ECO:0000256" key="5">
    <source>
        <dbReference type="ARBA" id="ARBA00023136"/>
    </source>
</evidence>
<dbReference type="PANTHER" id="PTHR23513">
    <property type="entry name" value="INTEGRAL MEMBRANE EFFLUX PROTEIN-RELATED"/>
    <property type="match status" value="1"/>
</dbReference>
<feature type="transmembrane region" description="Helical" evidence="6">
    <location>
        <begin position="281"/>
        <end position="299"/>
    </location>
</feature>
<dbReference type="SUPFAM" id="SSF103473">
    <property type="entry name" value="MFS general substrate transporter"/>
    <property type="match status" value="1"/>
</dbReference>
<keyword evidence="2" id="KW-1003">Cell membrane</keyword>
<gene>
    <name evidence="7" type="ORF">ACFFRH_25100</name>
</gene>
<dbReference type="InterPro" id="IPR011701">
    <property type="entry name" value="MFS"/>
</dbReference>
<feature type="transmembrane region" description="Helical" evidence="6">
    <location>
        <begin position="250"/>
        <end position="274"/>
    </location>
</feature>